<feature type="domain" description="ParB-like N-terminal" evidence="2">
    <location>
        <begin position="2"/>
        <end position="86"/>
    </location>
</feature>
<evidence type="ECO:0000256" key="1">
    <source>
        <dbReference type="SAM" id="MobiDB-lite"/>
    </source>
</evidence>
<gene>
    <name evidence="3" type="ORF">CF165_48075</name>
</gene>
<dbReference type="SUPFAM" id="SSF110849">
    <property type="entry name" value="ParB/Sulfiredoxin"/>
    <property type="match status" value="1"/>
</dbReference>
<comment type="caution">
    <text evidence="3">The sequence shown here is derived from an EMBL/GenBank/DDBJ whole genome shotgun (WGS) entry which is preliminary data.</text>
</comment>
<accession>A0A229SL24</accession>
<evidence type="ECO:0000313" key="3">
    <source>
        <dbReference type="EMBL" id="OXM59341.1"/>
    </source>
</evidence>
<reference evidence="4" key="1">
    <citation type="submission" date="2017-07" db="EMBL/GenBank/DDBJ databases">
        <title>Comparative genome mining reveals phylogenetic distribution patterns of secondary metabolites in Amycolatopsis.</title>
        <authorList>
            <person name="Adamek M."/>
            <person name="Alanjary M."/>
            <person name="Sales-Ortells H."/>
            <person name="Goodfellow M."/>
            <person name="Bull A.T."/>
            <person name="Kalinowski J."/>
            <person name="Ziemert N."/>
        </authorList>
    </citation>
    <scope>NUCLEOTIDE SEQUENCE [LARGE SCALE GENOMIC DNA]</scope>
    <source>
        <strain evidence="4">H5</strain>
    </source>
</reference>
<dbReference type="AlphaFoldDB" id="A0A229SL24"/>
<name>A0A229SL24_9PSEU</name>
<keyword evidence="4" id="KW-1185">Reference proteome</keyword>
<dbReference type="RefSeq" id="WP_093954293.1">
    <property type="nucleotide sequence ID" value="NZ_NMUL01000085.1"/>
</dbReference>
<dbReference type="OrthoDB" id="3701787at2"/>
<dbReference type="SMART" id="SM00470">
    <property type="entry name" value="ParB"/>
    <property type="match status" value="1"/>
</dbReference>
<proteinExistence type="predicted"/>
<dbReference type="InterPro" id="IPR003115">
    <property type="entry name" value="ParB_N"/>
</dbReference>
<dbReference type="Proteomes" id="UP000215199">
    <property type="component" value="Unassembled WGS sequence"/>
</dbReference>
<feature type="region of interest" description="Disordered" evidence="1">
    <location>
        <begin position="198"/>
        <end position="231"/>
    </location>
</feature>
<evidence type="ECO:0000259" key="2">
    <source>
        <dbReference type="SMART" id="SM00470"/>
    </source>
</evidence>
<evidence type="ECO:0000313" key="4">
    <source>
        <dbReference type="Proteomes" id="UP000215199"/>
    </source>
</evidence>
<organism evidence="3 4">
    <name type="scientific">Amycolatopsis vastitatis</name>
    <dbReference type="NCBI Taxonomy" id="1905142"/>
    <lineage>
        <taxon>Bacteria</taxon>
        <taxon>Bacillati</taxon>
        <taxon>Actinomycetota</taxon>
        <taxon>Actinomycetes</taxon>
        <taxon>Pseudonocardiales</taxon>
        <taxon>Pseudonocardiaceae</taxon>
        <taxon>Amycolatopsis</taxon>
    </lineage>
</organism>
<protein>
    <submittedName>
        <fullName evidence="3">Streptomycin biosynthesis protein</fullName>
    </submittedName>
</protein>
<sequence length="310" mass="33704">MEVVSIAQLVVADTPRTGGEDPEHVRTLAGTSAALPPILVHRATMRVIDGAHRLRAALLRNERQITVRYFNGSEDDAFLLAVRLNVVHGLPLTRADRNSAAERILRTHPNWSNRAIAAVSGLSDKTIGAIRRRASAELPHLTCRVGQDGRIRPDDAAAGRLRAAAAIADCPDMPVHEIAESAGISETTARDVRDRLRSGLSPVPSRSAGTAGTDPVAESPARQDENQKVSGQLPASLRLLRNDPSLRHNETGRMVLRLLDTNIVIATDREKLIDGVPMHCVEAVARAAAQYALDWQRFAEQLENRGRTLD</sequence>
<dbReference type="InterPro" id="IPR036086">
    <property type="entry name" value="ParB/Sulfiredoxin_sf"/>
</dbReference>
<dbReference type="EMBL" id="NMUL01000085">
    <property type="protein sequence ID" value="OXM59341.1"/>
    <property type="molecule type" value="Genomic_DNA"/>
</dbReference>